<dbReference type="SUPFAM" id="SSF52540">
    <property type="entry name" value="P-loop containing nucleoside triphosphate hydrolases"/>
    <property type="match status" value="1"/>
</dbReference>
<gene>
    <name evidence="7" type="ORF">P5673_007124</name>
</gene>
<dbReference type="InterPro" id="IPR027417">
    <property type="entry name" value="P-loop_NTPase"/>
</dbReference>
<dbReference type="Gene3D" id="3.40.50.300">
    <property type="entry name" value="P-loop containing nucleotide triphosphate hydrolases"/>
    <property type="match status" value="1"/>
</dbReference>
<dbReference type="GO" id="GO:0003924">
    <property type="term" value="F:GTPase activity"/>
    <property type="evidence" value="ECO:0007669"/>
    <property type="project" value="InterPro"/>
</dbReference>
<sequence length="573" mass="65410">MASIRRNPNMAIPLCLPNNYRWNATTGKCSQIPEERSSLVIVDEALQKLRALKGPVCVVSITGPYRRGKSFILSEVFDQPDVFPLGHSFDAKTMGIWMWIVPGKFQDSNGQECSVAPLDSEGINAVSGEGSDDNQIFTLSVLLSSVLIYNSSGVPMREDLTGLEFIAKLSQRVKLRSSNEGQQRVEARHDDAEFFHKTFPFFIWLLRDVTLRPPSDCKDIKEYFLKRLFKDQSESKGGSVQKVAESILCFSSGFDAFQLPPPSSDREVLEDMTSNKDKLSSAFLKGVEKFKSLLKSILVTKQSFNDGDIVTGEGLYETLRVSNMSVPAEAKKSKSPKSMIWNEEKDELLCREIFAVDVFSGTKRSTVARGAKWEKVAENLNKQQDVFFKVDKRAVRDRYNNLSRELSEKIQNEEKASGIETEMTNLENALEDLIEREDAADSENRAVDDQKKQDRENAADMRNRAMESLGQTKKRKESDDSENEGRKLKKRSNGNATVAYLREKNERLQEFRKEELEVKRMQLEKEENFMKVMMSQQQQQQKQMQEFQAMMNMQVRQQSDLMLALVTKLIDKH</sequence>
<evidence type="ECO:0000259" key="6">
    <source>
        <dbReference type="PROSITE" id="PS51715"/>
    </source>
</evidence>
<evidence type="ECO:0000313" key="7">
    <source>
        <dbReference type="EMBL" id="KAK2568139.1"/>
    </source>
</evidence>
<dbReference type="Proteomes" id="UP001249851">
    <property type="component" value="Unassembled WGS sequence"/>
</dbReference>
<evidence type="ECO:0000256" key="4">
    <source>
        <dbReference type="SAM" id="Coils"/>
    </source>
</evidence>
<evidence type="ECO:0000256" key="1">
    <source>
        <dbReference type="ARBA" id="ARBA00022741"/>
    </source>
</evidence>
<keyword evidence="4" id="KW-0175">Coiled coil</keyword>
<dbReference type="InterPro" id="IPR030386">
    <property type="entry name" value="G_GB1_RHD3_dom"/>
</dbReference>
<comment type="caution">
    <text evidence="7">The sequence shown here is derived from an EMBL/GenBank/DDBJ whole genome shotgun (WGS) entry which is preliminary data.</text>
</comment>
<dbReference type="PANTHER" id="PTHR10751">
    <property type="entry name" value="GUANYLATE BINDING PROTEIN"/>
    <property type="match status" value="1"/>
</dbReference>
<evidence type="ECO:0000256" key="5">
    <source>
        <dbReference type="SAM" id="MobiDB-lite"/>
    </source>
</evidence>
<dbReference type="Pfam" id="PF02263">
    <property type="entry name" value="GBP"/>
    <property type="match status" value="1"/>
</dbReference>
<keyword evidence="1" id="KW-0547">Nucleotide-binding</keyword>
<name>A0AAD9QVB2_ACRCE</name>
<evidence type="ECO:0000256" key="3">
    <source>
        <dbReference type="PROSITE-ProRule" id="PRU01052"/>
    </source>
</evidence>
<accession>A0AAD9QVB2</accession>
<organism evidence="7 8">
    <name type="scientific">Acropora cervicornis</name>
    <name type="common">Staghorn coral</name>
    <dbReference type="NCBI Taxonomy" id="6130"/>
    <lineage>
        <taxon>Eukaryota</taxon>
        <taxon>Metazoa</taxon>
        <taxon>Cnidaria</taxon>
        <taxon>Anthozoa</taxon>
        <taxon>Hexacorallia</taxon>
        <taxon>Scleractinia</taxon>
        <taxon>Astrocoeniina</taxon>
        <taxon>Acroporidae</taxon>
        <taxon>Acropora</taxon>
    </lineage>
</organism>
<proteinExistence type="inferred from homology"/>
<reference evidence="7" key="1">
    <citation type="journal article" date="2023" name="G3 (Bethesda)">
        <title>Whole genome assembly and annotation of the endangered Caribbean coral Acropora cervicornis.</title>
        <authorList>
            <person name="Selwyn J.D."/>
            <person name="Vollmer S.V."/>
        </authorList>
    </citation>
    <scope>NUCLEOTIDE SEQUENCE</scope>
    <source>
        <strain evidence="7">K2</strain>
    </source>
</reference>
<comment type="similarity">
    <text evidence="3">Belongs to the TRAFAC class dynamin-like GTPase superfamily. GB1/RHD3 GTPase family.</text>
</comment>
<keyword evidence="2" id="KW-0342">GTP-binding</keyword>
<feature type="domain" description="GB1/RHD3-type G" evidence="6">
    <location>
        <begin position="53"/>
        <end position="153"/>
    </location>
</feature>
<protein>
    <submittedName>
        <fullName evidence="7">Guanylate-binding protein 1</fullName>
    </submittedName>
</protein>
<feature type="coiled-coil region" evidence="4">
    <location>
        <begin position="501"/>
        <end position="533"/>
    </location>
</feature>
<dbReference type="EMBL" id="JARQWQ010000012">
    <property type="protein sequence ID" value="KAK2568139.1"/>
    <property type="molecule type" value="Genomic_DNA"/>
</dbReference>
<evidence type="ECO:0000256" key="2">
    <source>
        <dbReference type="ARBA" id="ARBA00023134"/>
    </source>
</evidence>
<dbReference type="InterPro" id="IPR015894">
    <property type="entry name" value="Guanylate-bd_N"/>
</dbReference>
<dbReference type="PROSITE" id="PS51715">
    <property type="entry name" value="G_GB1_RHD3"/>
    <property type="match status" value="1"/>
</dbReference>
<evidence type="ECO:0000313" key="8">
    <source>
        <dbReference type="Proteomes" id="UP001249851"/>
    </source>
</evidence>
<dbReference type="GO" id="GO:0005525">
    <property type="term" value="F:GTP binding"/>
    <property type="evidence" value="ECO:0007669"/>
    <property type="project" value="UniProtKB-KW"/>
</dbReference>
<dbReference type="AlphaFoldDB" id="A0AAD9QVB2"/>
<feature type="compositionally biased region" description="Basic and acidic residues" evidence="5">
    <location>
        <begin position="436"/>
        <end position="465"/>
    </location>
</feature>
<keyword evidence="8" id="KW-1185">Reference proteome</keyword>
<feature type="region of interest" description="Disordered" evidence="5">
    <location>
        <begin position="436"/>
        <end position="496"/>
    </location>
</feature>
<reference evidence="7" key="2">
    <citation type="journal article" date="2023" name="Science">
        <title>Genomic signatures of disease resistance in endangered staghorn corals.</title>
        <authorList>
            <person name="Vollmer S.V."/>
            <person name="Selwyn J.D."/>
            <person name="Despard B.A."/>
            <person name="Roesel C.L."/>
        </authorList>
    </citation>
    <scope>NUCLEOTIDE SEQUENCE</scope>
    <source>
        <strain evidence="7">K2</strain>
    </source>
</reference>